<evidence type="ECO:0000256" key="2">
    <source>
        <dbReference type="SAM" id="Coils"/>
    </source>
</evidence>
<dbReference type="GO" id="GO:0005886">
    <property type="term" value="C:plasma membrane"/>
    <property type="evidence" value="ECO:0007669"/>
    <property type="project" value="UniProtKB-SubCell"/>
</dbReference>
<dbReference type="InterPro" id="IPR050828">
    <property type="entry name" value="C-type_lectin/matrix_domain"/>
</dbReference>
<dbReference type="AlphaFoldDB" id="A0A3B3Y2P3"/>
<keyword evidence="3" id="KW-1133">Transmembrane helix</keyword>
<dbReference type="InterPro" id="IPR001304">
    <property type="entry name" value="C-type_lectin-like"/>
</dbReference>
<evidence type="ECO:0000313" key="6">
    <source>
        <dbReference type="Proteomes" id="UP000261480"/>
    </source>
</evidence>
<evidence type="ECO:0000256" key="3">
    <source>
        <dbReference type="SAM" id="Phobius"/>
    </source>
</evidence>
<dbReference type="Proteomes" id="UP000261480">
    <property type="component" value="Unplaced"/>
</dbReference>
<keyword evidence="6" id="KW-1185">Reference proteome</keyword>
<keyword evidence="3" id="KW-0472">Membrane</keyword>
<reference evidence="5" key="2">
    <citation type="submission" date="2025-09" db="UniProtKB">
        <authorList>
            <consortium name="Ensembl"/>
        </authorList>
    </citation>
    <scope>IDENTIFICATION</scope>
</reference>
<dbReference type="PANTHER" id="PTHR45710:SF8">
    <property type="entry name" value="RERATING FAMILY MEMBER 4"/>
    <property type="match status" value="1"/>
</dbReference>
<sequence length="287" mass="33494">MKAESMELTGTRNPNVYVSTGDLQEEDYVNAAVDSELNQRSSPTRRQKIIDWNPSIKRSLSTVAICWVILVIITGLRIHYTVVVSAKLKDFQDVNRRLRENVQELQADLWRLQKQETSTKDWRKLSFEWTTTAMPKAKHYHTTTQPCHWGYFYRTMPHPYYVRKKRQTKPCQRGWLHFQFSCYKISSQNDLDQKTWDEARDDCRLRDADLVVVGTPEEQVGLETWSTLYSAILSYHTIHYLPMIVCFHQDFIYKISLAAAGASCYWIGLRAEGGGWKWLNGNELTNG</sequence>
<dbReference type="SUPFAM" id="SSF56436">
    <property type="entry name" value="C-type lectin-like"/>
    <property type="match status" value="1"/>
</dbReference>
<proteinExistence type="predicted"/>
<dbReference type="Gene3D" id="3.10.100.10">
    <property type="entry name" value="Mannose-Binding Protein A, subunit A"/>
    <property type="match status" value="1"/>
</dbReference>
<protein>
    <recommendedName>
        <fullName evidence="4">C-type lectin domain-containing protein</fullName>
    </recommendedName>
</protein>
<evidence type="ECO:0000256" key="1">
    <source>
        <dbReference type="ARBA" id="ARBA00004401"/>
    </source>
</evidence>
<feature type="domain" description="C-type lectin" evidence="4">
    <location>
        <begin position="178"/>
        <end position="287"/>
    </location>
</feature>
<organism evidence="5 6">
    <name type="scientific">Poecilia mexicana</name>
    <dbReference type="NCBI Taxonomy" id="48701"/>
    <lineage>
        <taxon>Eukaryota</taxon>
        <taxon>Metazoa</taxon>
        <taxon>Chordata</taxon>
        <taxon>Craniata</taxon>
        <taxon>Vertebrata</taxon>
        <taxon>Euteleostomi</taxon>
        <taxon>Actinopterygii</taxon>
        <taxon>Neopterygii</taxon>
        <taxon>Teleostei</taxon>
        <taxon>Neoteleostei</taxon>
        <taxon>Acanthomorphata</taxon>
        <taxon>Ovalentaria</taxon>
        <taxon>Atherinomorphae</taxon>
        <taxon>Cyprinodontiformes</taxon>
        <taxon>Poeciliidae</taxon>
        <taxon>Poeciliinae</taxon>
        <taxon>Poecilia</taxon>
    </lineage>
</organism>
<dbReference type="PANTHER" id="PTHR45710">
    <property type="entry name" value="C-TYPE LECTIN DOMAIN-CONTAINING PROTEIN 180"/>
    <property type="match status" value="1"/>
</dbReference>
<evidence type="ECO:0000259" key="4">
    <source>
        <dbReference type="PROSITE" id="PS50041"/>
    </source>
</evidence>
<accession>A0A3B3Y2P3</accession>
<dbReference type="InterPro" id="IPR016186">
    <property type="entry name" value="C-type_lectin-like/link_sf"/>
</dbReference>
<reference evidence="5" key="1">
    <citation type="submission" date="2025-08" db="UniProtKB">
        <authorList>
            <consortium name="Ensembl"/>
        </authorList>
    </citation>
    <scope>IDENTIFICATION</scope>
</reference>
<keyword evidence="2" id="KW-0175">Coiled coil</keyword>
<feature type="transmembrane region" description="Helical" evidence="3">
    <location>
        <begin position="60"/>
        <end position="80"/>
    </location>
</feature>
<name>A0A3B3Y2P3_9TELE</name>
<feature type="coiled-coil region" evidence="2">
    <location>
        <begin position="88"/>
        <end position="115"/>
    </location>
</feature>
<keyword evidence="3" id="KW-0812">Transmembrane</keyword>
<evidence type="ECO:0000313" key="5">
    <source>
        <dbReference type="Ensembl" id="ENSPMEP00000021632.1"/>
    </source>
</evidence>
<comment type="subcellular location">
    <subcellularLocation>
        <location evidence="1">Cell membrane</location>
        <topology evidence="1">Single-pass type II membrane protein</topology>
    </subcellularLocation>
</comment>
<dbReference type="PROSITE" id="PS50041">
    <property type="entry name" value="C_TYPE_LECTIN_2"/>
    <property type="match status" value="1"/>
</dbReference>
<dbReference type="Ensembl" id="ENSPMET00000014755.1">
    <property type="protein sequence ID" value="ENSPMEP00000021632.1"/>
    <property type="gene ID" value="ENSPMEG00000000014.1"/>
</dbReference>
<dbReference type="InterPro" id="IPR016187">
    <property type="entry name" value="CTDL_fold"/>
</dbReference>